<evidence type="ECO:0000313" key="2">
    <source>
        <dbReference type="Proteomes" id="UP000635278"/>
    </source>
</evidence>
<sequence length="62" mass="6898">MPKGGAFPYWQSEQEPVSGAAELVFNRSCFRPGLRKEEIVATRAANEIMLHILKPGLYGMFG</sequence>
<protein>
    <submittedName>
        <fullName evidence="1">Uncharacterized protein</fullName>
    </submittedName>
</protein>
<comment type="caution">
    <text evidence="1">The sequence shown here is derived from an EMBL/GenBank/DDBJ whole genome shotgun (WGS) entry which is preliminary data.</text>
</comment>
<evidence type="ECO:0000313" key="1">
    <source>
        <dbReference type="EMBL" id="NHN86034.1"/>
    </source>
</evidence>
<accession>A0ABX0JX13</accession>
<organism evidence="1 2">
    <name type="scientific">Acetobacter musti</name>
    <dbReference type="NCBI Taxonomy" id="864732"/>
    <lineage>
        <taxon>Bacteria</taxon>
        <taxon>Pseudomonadati</taxon>
        <taxon>Pseudomonadota</taxon>
        <taxon>Alphaproteobacteria</taxon>
        <taxon>Acetobacterales</taxon>
        <taxon>Acetobacteraceae</taxon>
        <taxon>Acetobacter</taxon>
    </lineage>
</organism>
<dbReference type="Proteomes" id="UP000635278">
    <property type="component" value="Unassembled WGS sequence"/>
</dbReference>
<name>A0ABX0JX13_9PROT</name>
<gene>
    <name evidence="1" type="ORF">GOB93_15490</name>
</gene>
<keyword evidence="2" id="KW-1185">Reference proteome</keyword>
<dbReference type="EMBL" id="WOTB01000025">
    <property type="protein sequence ID" value="NHN86034.1"/>
    <property type="molecule type" value="Genomic_DNA"/>
</dbReference>
<proteinExistence type="predicted"/>
<reference evidence="1 2" key="1">
    <citation type="journal article" date="2020" name="Int. J. Syst. Evol. Microbiol.">
        <title>Novel acetic acid bacteria from cider fermentations: Acetobacter conturbans sp. nov. and Acetobacter fallax sp. nov.</title>
        <authorList>
            <person name="Sombolestani A.S."/>
            <person name="Cleenwerck I."/>
            <person name="Cnockaert M."/>
            <person name="Borremans W."/>
            <person name="Wieme A.D."/>
            <person name="De Vuyst L."/>
            <person name="Vandamme P."/>
        </authorList>
    </citation>
    <scope>NUCLEOTIDE SEQUENCE [LARGE SCALE GENOMIC DNA]</scope>
    <source>
        <strain evidence="1 2">LMG 30640</strain>
    </source>
</reference>
<dbReference type="RefSeq" id="WP_173584429.1">
    <property type="nucleotide sequence ID" value="NZ_WOTB01000025.1"/>
</dbReference>